<dbReference type="PANTHER" id="PTHR15893:SF0">
    <property type="entry name" value="LARGE RIBOSOMAL SUBUNIT PROTEIN BL27M"/>
    <property type="match status" value="1"/>
</dbReference>
<accession>A0A1G2HHV4</accession>
<dbReference type="GO" id="GO:0022625">
    <property type="term" value="C:cytosolic large ribosomal subunit"/>
    <property type="evidence" value="ECO:0007669"/>
    <property type="project" value="TreeGrafter"/>
</dbReference>
<dbReference type="GO" id="GO:0006412">
    <property type="term" value="P:translation"/>
    <property type="evidence" value="ECO:0007669"/>
    <property type="project" value="InterPro"/>
</dbReference>
<keyword evidence="2 6" id="KW-0689">Ribosomal protein</keyword>
<dbReference type="Gene3D" id="2.40.50.100">
    <property type="match status" value="1"/>
</dbReference>
<dbReference type="PRINTS" id="PR00063">
    <property type="entry name" value="RIBOSOMALL27"/>
</dbReference>
<evidence type="ECO:0000256" key="3">
    <source>
        <dbReference type="ARBA" id="ARBA00023274"/>
    </source>
</evidence>
<keyword evidence="3" id="KW-0687">Ribonucleoprotein</keyword>
<dbReference type="EMBL" id="MHOI01000008">
    <property type="protein sequence ID" value="OGZ61860.1"/>
    <property type="molecule type" value="Genomic_DNA"/>
</dbReference>
<dbReference type="NCBIfam" id="TIGR00062">
    <property type="entry name" value="L27"/>
    <property type="match status" value="1"/>
</dbReference>
<dbReference type="InterPro" id="IPR001684">
    <property type="entry name" value="Ribosomal_bL27"/>
</dbReference>
<dbReference type="STRING" id="1802163.A2932_01495"/>
<gene>
    <name evidence="6" type="ORF">A2932_01495</name>
</gene>
<dbReference type="Pfam" id="PF01016">
    <property type="entry name" value="Ribosomal_L27"/>
    <property type="match status" value="1"/>
</dbReference>
<dbReference type="GO" id="GO:0003735">
    <property type="term" value="F:structural constituent of ribosome"/>
    <property type="evidence" value="ECO:0007669"/>
    <property type="project" value="InterPro"/>
</dbReference>
<comment type="similarity">
    <text evidence="1">Belongs to the bacterial ribosomal protein bL27 family.</text>
</comment>
<evidence type="ECO:0000313" key="7">
    <source>
        <dbReference type="Proteomes" id="UP000179153"/>
    </source>
</evidence>
<dbReference type="Proteomes" id="UP000179153">
    <property type="component" value="Unassembled WGS sequence"/>
</dbReference>
<protein>
    <recommendedName>
        <fullName evidence="4">Large ribosomal subunit protein bL27</fullName>
    </recommendedName>
    <alternativeName>
        <fullName evidence="5">50S ribosomal protein L27</fullName>
    </alternativeName>
</protein>
<name>A0A1G2HHV4_9BACT</name>
<dbReference type="PANTHER" id="PTHR15893">
    <property type="entry name" value="RIBOSOMAL PROTEIN L27"/>
    <property type="match status" value="1"/>
</dbReference>
<evidence type="ECO:0000313" key="6">
    <source>
        <dbReference type="EMBL" id="OGZ61860.1"/>
    </source>
</evidence>
<reference evidence="6 7" key="1">
    <citation type="journal article" date="2016" name="Nat. Commun.">
        <title>Thousands of microbial genomes shed light on interconnected biogeochemical processes in an aquifer system.</title>
        <authorList>
            <person name="Anantharaman K."/>
            <person name="Brown C.T."/>
            <person name="Hug L.A."/>
            <person name="Sharon I."/>
            <person name="Castelle C.J."/>
            <person name="Probst A.J."/>
            <person name="Thomas B.C."/>
            <person name="Singh A."/>
            <person name="Wilkins M.J."/>
            <person name="Karaoz U."/>
            <person name="Brodie E.L."/>
            <person name="Williams K.H."/>
            <person name="Hubbard S.S."/>
            <person name="Banfield J.F."/>
        </authorList>
    </citation>
    <scope>NUCLEOTIDE SEQUENCE [LARGE SCALE GENOMIC DNA]</scope>
</reference>
<evidence type="ECO:0000256" key="1">
    <source>
        <dbReference type="ARBA" id="ARBA00010797"/>
    </source>
</evidence>
<evidence type="ECO:0000256" key="4">
    <source>
        <dbReference type="ARBA" id="ARBA00035175"/>
    </source>
</evidence>
<sequence>MAHTKAAGTTKLGRDSISKRLGVKLFGGQAVNAGNVIVRQHGTKIIPGKNVKLGKDDTIYAVRNGVIKFRTIRKLGFDGRRRIAKVIDVL</sequence>
<evidence type="ECO:0000256" key="5">
    <source>
        <dbReference type="ARBA" id="ARBA00035477"/>
    </source>
</evidence>
<proteinExistence type="inferred from homology"/>
<evidence type="ECO:0000256" key="2">
    <source>
        <dbReference type="ARBA" id="ARBA00022980"/>
    </source>
</evidence>
<dbReference type="FunFam" id="2.40.50.100:FF:000020">
    <property type="entry name" value="50S ribosomal protein L27"/>
    <property type="match status" value="1"/>
</dbReference>
<organism evidence="6 7">
    <name type="scientific">Candidatus Spechtbacteria bacterium RIFCSPLOWO2_01_FULL_46_10</name>
    <dbReference type="NCBI Taxonomy" id="1802163"/>
    <lineage>
        <taxon>Bacteria</taxon>
        <taxon>Candidatus Spechtiibacteriota</taxon>
    </lineage>
</organism>
<dbReference type="AlphaFoldDB" id="A0A1G2HHV4"/>
<dbReference type="SUPFAM" id="SSF110324">
    <property type="entry name" value="Ribosomal L27 protein-like"/>
    <property type="match status" value="1"/>
</dbReference>
<comment type="caution">
    <text evidence="6">The sequence shown here is derived from an EMBL/GenBank/DDBJ whole genome shotgun (WGS) entry which is preliminary data.</text>
</comment>